<dbReference type="EMBL" id="JACBZD010000001">
    <property type="protein sequence ID" value="NYI05251.1"/>
    <property type="molecule type" value="Genomic_DNA"/>
</dbReference>
<evidence type="ECO:0000313" key="2">
    <source>
        <dbReference type="Proteomes" id="UP000567795"/>
    </source>
</evidence>
<proteinExistence type="predicted"/>
<organism evidence="1 2">
    <name type="scientific">Allostreptomyces psammosilenae</name>
    <dbReference type="NCBI Taxonomy" id="1892865"/>
    <lineage>
        <taxon>Bacteria</taxon>
        <taxon>Bacillati</taxon>
        <taxon>Actinomycetota</taxon>
        <taxon>Actinomycetes</taxon>
        <taxon>Kitasatosporales</taxon>
        <taxon>Streptomycetaceae</taxon>
        <taxon>Allostreptomyces</taxon>
    </lineage>
</organism>
<gene>
    <name evidence="1" type="ORF">FHU37_002194</name>
</gene>
<protein>
    <submittedName>
        <fullName evidence="1">Chromosome segregation ATPase</fullName>
    </submittedName>
</protein>
<accession>A0A853A3H4</accession>
<evidence type="ECO:0000313" key="1">
    <source>
        <dbReference type="EMBL" id="NYI05251.1"/>
    </source>
</evidence>
<keyword evidence="2" id="KW-1185">Reference proteome</keyword>
<name>A0A853A3H4_9ACTN</name>
<dbReference type="Proteomes" id="UP000567795">
    <property type="component" value="Unassembled WGS sequence"/>
</dbReference>
<sequence length="193" mass="20283">MSEKPITERIAALEGKVVDLEDNVTAIKTEATGAKAEAVGAKAEADGAVGTAVGANVAATGGSAEFTFANAGLKIFNAEKAIFDLDEIRNRLARQDPETLRRDLDLAYRAAVQGNSRALEVRGIATRAHDRITALQGRVGGLATDIRAHRDTLQRQQAAIRRIKDDASLASSELIHLGTQVASLTTRIGGGGL</sequence>
<dbReference type="RefSeq" id="WP_179814019.1">
    <property type="nucleotide sequence ID" value="NZ_JACBZD010000001.1"/>
</dbReference>
<reference evidence="1 2" key="1">
    <citation type="submission" date="2020-07" db="EMBL/GenBank/DDBJ databases">
        <title>Sequencing the genomes of 1000 actinobacteria strains.</title>
        <authorList>
            <person name="Klenk H.-P."/>
        </authorList>
    </citation>
    <scope>NUCLEOTIDE SEQUENCE [LARGE SCALE GENOMIC DNA]</scope>
    <source>
        <strain evidence="1 2">DSM 42178</strain>
    </source>
</reference>
<comment type="caution">
    <text evidence="1">The sequence shown here is derived from an EMBL/GenBank/DDBJ whole genome shotgun (WGS) entry which is preliminary data.</text>
</comment>
<dbReference type="AlphaFoldDB" id="A0A853A3H4"/>